<feature type="signal peptide" evidence="1">
    <location>
        <begin position="1"/>
        <end position="29"/>
    </location>
</feature>
<evidence type="ECO:0000256" key="1">
    <source>
        <dbReference type="SAM" id="SignalP"/>
    </source>
</evidence>
<name>A0A183BY64_GLOPA</name>
<organism evidence="2 3">
    <name type="scientific">Globodera pallida</name>
    <name type="common">Potato cyst nematode worm</name>
    <name type="synonym">Heterodera pallida</name>
    <dbReference type="NCBI Taxonomy" id="36090"/>
    <lineage>
        <taxon>Eukaryota</taxon>
        <taxon>Metazoa</taxon>
        <taxon>Ecdysozoa</taxon>
        <taxon>Nematoda</taxon>
        <taxon>Chromadorea</taxon>
        <taxon>Rhabditida</taxon>
        <taxon>Tylenchina</taxon>
        <taxon>Tylenchomorpha</taxon>
        <taxon>Tylenchoidea</taxon>
        <taxon>Heteroderidae</taxon>
        <taxon>Heteroderinae</taxon>
        <taxon>Globodera</taxon>
    </lineage>
</organism>
<evidence type="ECO:0000313" key="2">
    <source>
        <dbReference type="Proteomes" id="UP000050741"/>
    </source>
</evidence>
<reference evidence="2" key="1">
    <citation type="submission" date="2013-12" db="EMBL/GenBank/DDBJ databases">
        <authorList>
            <person name="Aslett M."/>
        </authorList>
    </citation>
    <scope>NUCLEOTIDE SEQUENCE [LARGE SCALE GENOMIC DNA]</scope>
    <source>
        <strain evidence="2">Lindley</strain>
    </source>
</reference>
<protein>
    <submittedName>
        <fullName evidence="3">Cystatin domain-containing protein</fullName>
    </submittedName>
</protein>
<dbReference type="Proteomes" id="UP000050741">
    <property type="component" value="Unassembled WGS sequence"/>
</dbReference>
<dbReference type="WBParaSite" id="GPLIN_000555400">
    <property type="protein sequence ID" value="GPLIN_000555400"/>
    <property type="gene ID" value="GPLIN_000555400"/>
</dbReference>
<reference evidence="3" key="3">
    <citation type="submission" date="2016-06" db="UniProtKB">
        <authorList>
            <consortium name="WormBaseParasite"/>
        </authorList>
    </citation>
    <scope>IDENTIFICATION</scope>
</reference>
<evidence type="ECO:0000313" key="3">
    <source>
        <dbReference type="WBParaSite" id="GPLIN_000555400"/>
    </source>
</evidence>
<proteinExistence type="predicted"/>
<sequence>MMYSSRHSLASHFALTVLLASTLLLPVDGESTLCNAQRPLNVDDKLIKLGIEEARKTVFEAINAYNDAKTGEAVRAAVLQVRAVVNNGGEAAKAAVSSTDLTNEY</sequence>
<reference evidence="2" key="2">
    <citation type="submission" date="2014-05" db="EMBL/GenBank/DDBJ databases">
        <title>The genome and life-stage specific transcriptomes of Globodera pallida elucidate key aspects of plant parasitism by a cyst nematode.</title>
        <authorList>
            <person name="Cotton J.A."/>
            <person name="Lilley C.J."/>
            <person name="Jones L.M."/>
            <person name="Kikuchi T."/>
            <person name="Reid A.J."/>
            <person name="Thorpe P."/>
            <person name="Tsai I.J."/>
            <person name="Beasley H."/>
            <person name="Blok V."/>
            <person name="Cock P.J.A."/>
            <person name="Van den Akker S.E."/>
            <person name="Holroyd N."/>
            <person name="Hunt M."/>
            <person name="Mantelin S."/>
            <person name="Naghra H."/>
            <person name="Pain A."/>
            <person name="Palomares-Rius J.E."/>
            <person name="Zarowiecki M."/>
            <person name="Berriman M."/>
            <person name="Jones J.T."/>
            <person name="Urwin P.E."/>
        </authorList>
    </citation>
    <scope>NUCLEOTIDE SEQUENCE [LARGE SCALE GENOMIC DNA]</scope>
    <source>
        <strain evidence="2">Lindley</strain>
    </source>
</reference>
<feature type="chain" id="PRO_5008146786" evidence="1">
    <location>
        <begin position="30"/>
        <end position="105"/>
    </location>
</feature>
<keyword evidence="1" id="KW-0732">Signal</keyword>
<accession>A0A183BY64</accession>
<dbReference type="AlphaFoldDB" id="A0A183BY64"/>
<keyword evidence="2" id="KW-1185">Reference proteome</keyword>